<accession>A0ABP9QH16</accession>
<evidence type="ECO:0000313" key="1">
    <source>
        <dbReference type="EMBL" id="GAA5161794.1"/>
    </source>
</evidence>
<proteinExistence type="predicted"/>
<dbReference type="InterPro" id="IPR007420">
    <property type="entry name" value="DUF465"/>
</dbReference>
<dbReference type="Pfam" id="PF04325">
    <property type="entry name" value="DUF465"/>
    <property type="match status" value="1"/>
</dbReference>
<sequence length="70" mass="8175">MTATVDQSMSLEIRLASLRDEHRQLDDTISSLGLSNWSDDLTLHRLKKRKLMVRDRINLIERMLQPDARA</sequence>
<name>A0ABP9QH16_9RHOO</name>
<comment type="caution">
    <text evidence="1">The sequence shown here is derived from an EMBL/GenBank/DDBJ whole genome shotgun (WGS) entry which is preliminary data.</text>
</comment>
<reference evidence="2" key="1">
    <citation type="journal article" date="2019" name="Int. J. Syst. Evol. Microbiol.">
        <title>The Global Catalogue of Microorganisms (GCM) 10K type strain sequencing project: providing services to taxonomists for standard genome sequencing and annotation.</title>
        <authorList>
            <consortium name="The Broad Institute Genomics Platform"/>
            <consortium name="The Broad Institute Genome Sequencing Center for Infectious Disease"/>
            <person name="Wu L."/>
            <person name="Ma J."/>
        </authorList>
    </citation>
    <scope>NUCLEOTIDE SEQUENCE [LARGE SCALE GENOMIC DNA]</scope>
    <source>
        <strain evidence="2">JCM 18715</strain>
    </source>
</reference>
<dbReference type="RefSeq" id="WP_345531935.1">
    <property type="nucleotide sequence ID" value="NZ_BAABLD010000005.1"/>
</dbReference>
<dbReference type="EMBL" id="BAABLD010000005">
    <property type="protein sequence ID" value="GAA5161794.1"/>
    <property type="molecule type" value="Genomic_DNA"/>
</dbReference>
<keyword evidence="2" id="KW-1185">Reference proteome</keyword>
<organism evidence="1 2">
    <name type="scientific">Viridibacterium curvum</name>
    <dbReference type="NCBI Taxonomy" id="1101404"/>
    <lineage>
        <taxon>Bacteria</taxon>
        <taxon>Pseudomonadati</taxon>
        <taxon>Pseudomonadota</taxon>
        <taxon>Betaproteobacteria</taxon>
        <taxon>Rhodocyclales</taxon>
        <taxon>Rhodocyclaceae</taxon>
        <taxon>Viridibacterium</taxon>
    </lineage>
</organism>
<protein>
    <submittedName>
        <fullName evidence="1">DUF465 domain-containing protein</fullName>
    </submittedName>
</protein>
<dbReference type="Gene3D" id="6.10.280.50">
    <property type="match status" value="1"/>
</dbReference>
<evidence type="ECO:0000313" key="2">
    <source>
        <dbReference type="Proteomes" id="UP001500547"/>
    </source>
</evidence>
<dbReference type="Proteomes" id="UP001500547">
    <property type="component" value="Unassembled WGS sequence"/>
</dbReference>
<gene>
    <name evidence="1" type="ORF">GCM10025770_11610</name>
</gene>
<dbReference type="InterPro" id="IPR038444">
    <property type="entry name" value="DUF465_sf"/>
</dbReference>